<dbReference type="InterPro" id="IPR022057">
    <property type="entry name" value="Chs7"/>
</dbReference>
<evidence type="ECO:0000256" key="1">
    <source>
        <dbReference type="SAM" id="Phobius"/>
    </source>
</evidence>
<feature type="transmembrane region" description="Helical" evidence="1">
    <location>
        <begin position="210"/>
        <end position="231"/>
    </location>
</feature>
<dbReference type="EMBL" id="WVTA01000001">
    <property type="protein sequence ID" value="KAK3216716.1"/>
    <property type="molecule type" value="Genomic_DNA"/>
</dbReference>
<feature type="transmembrane region" description="Helical" evidence="1">
    <location>
        <begin position="243"/>
        <end position="263"/>
    </location>
</feature>
<feature type="transmembrane region" description="Helical" evidence="1">
    <location>
        <begin position="179"/>
        <end position="198"/>
    </location>
</feature>
<evidence type="ECO:0008006" key="4">
    <source>
        <dbReference type="Google" id="ProtNLM"/>
    </source>
</evidence>
<evidence type="ECO:0000313" key="2">
    <source>
        <dbReference type="EMBL" id="KAK3216716.1"/>
    </source>
</evidence>
<protein>
    <recommendedName>
        <fullName evidence="4">Chitin synthase export chaperone</fullName>
    </recommendedName>
</protein>
<name>A0AAN6M9A4_9PLEO</name>
<keyword evidence="3" id="KW-1185">Reference proteome</keyword>
<comment type="caution">
    <text evidence="2">The sequence shown here is derived from an EMBL/GenBank/DDBJ whole genome shotgun (WGS) entry which is preliminary data.</text>
</comment>
<reference evidence="2 3" key="1">
    <citation type="submission" date="2021-02" db="EMBL/GenBank/DDBJ databases">
        <title>Genome assembly of Pseudopithomyces chartarum.</title>
        <authorList>
            <person name="Jauregui R."/>
            <person name="Singh J."/>
            <person name="Voisey C."/>
        </authorList>
    </citation>
    <scope>NUCLEOTIDE SEQUENCE [LARGE SCALE GENOMIC DNA]</scope>
    <source>
        <strain evidence="2 3">AGR01</strain>
    </source>
</reference>
<keyword evidence="1" id="KW-0472">Membrane</keyword>
<feature type="transmembrane region" description="Helical" evidence="1">
    <location>
        <begin position="319"/>
        <end position="338"/>
    </location>
</feature>
<dbReference type="GO" id="GO:0006457">
    <property type="term" value="P:protein folding"/>
    <property type="evidence" value="ECO:0007669"/>
    <property type="project" value="TreeGrafter"/>
</dbReference>
<dbReference type="PANTHER" id="PTHR35329">
    <property type="entry name" value="CHITIN SYNTHASE EXPORT CHAPERONE"/>
    <property type="match status" value="1"/>
</dbReference>
<dbReference type="Pfam" id="PF12271">
    <property type="entry name" value="Chs7"/>
    <property type="match status" value="1"/>
</dbReference>
<keyword evidence="1" id="KW-1133">Transmembrane helix</keyword>
<proteinExistence type="predicted"/>
<gene>
    <name evidence="2" type="ORF">GRF29_1g776101</name>
</gene>
<dbReference type="PANTHER" id="PTHR35329:SF1">
    <property type="entry name" value="CHITIN SYNTHASE EXPORT CHAPERONE"/>
    <property type="match status" value="1"/>
</dbReference>
<accession>A0AAN6M9A4</accession>
<dbReference type="Proteomes" id="UP001280581">
    <property type="component" value="Unassembled WGS sequence"/>
</dbReference>
<keyword evidence="1" id="KW-0812">Transmembrane</keyword>
<evidence type="ECO:0000313" key="3">
    <source>
        <dbReference type="Proteomes" id="UP001280581"/>
    </source>
</evidence>
<sequence length="391" mass="41967">MATPIQTSRELMAHSPHNPSLLESCFLCSCPSRLVLYNGSPGQSCEDCQSLASDLLTLTIVTPLSLHNPPSTRIARPPVPRPASHLSAKLRAIGAASFAQPCRATATSTPSVATVGAAGLPCLYATQAPTQGGDGWGNCNLQGITLSNGKVLANLAILTTLFLLWRSERKKAAVGRREMQLFLLGYIIVSICEIFTVGGFPLDSAVRKGFVAAHIAAIIATTWILMLNGLVGYQLLDDGTAMSLGLILVSAAILFIGTGFIALDTGFSWTGYFDDTLQSDRSYSLYTLYQLAPLVFLFVFFCLETFLVVRVLGETKPMIYLISAVVLFAIAQVFQYVISVHICNGTDGKINGGLFETLFTLLSVVMIWVFWSSITEDDWPTPGVGGTGAYS</sequence>
<dbReference type="GO" id="GO:0005789">
    <property type="term" value="C:endoplasmic reticulum membrane"/>
    <property type="evidence" value="ECO:0007669"/>
    <property type="project" value="TreeGrafter"/>
</dbReference>
<dbReference type="GO" id="GO:0051082">
    <property type="term" value="F:unfolded protein binding"/>
    <property type="evidence" value="ECO:0007669"/>
    <property type="project" value="TreeGrafter"/>
</dbReference>
<feature type="transmembrane region" description="Helical" evidence="1">
    <location>
        <begin position="283"/>
        <end position="307"/>
    </location>
</feature>
<dbReference type="AlphaFoldDB" id="A0AAN6M9A4"/>
<organism evidence="2 3">
    <name type="scientific">Pseudopithomyces chartarum</name>
    <dbReference type="NCBI Taxonomy" id="1892770"/>
    <lineage>
        <taxon>Eukaryota</taxon>
        <taxon>Fungi</taxon>
        <taxon>Dikarya</taxon>
        <taxon>Ascomycota</taxon>
        <taxon>Pezizomycotina</taxon>
        <taxon>Dothideomycetes</taxon>
        <taxon>Pleosporomycetidae</taxon>
        <taxon>Pleosporales</taxon>
        <taxon>Massarineae</taxon>
        <taxon>Didymosphaeriaceae</taxon>
        <taxon>Pseudopithomyces</taxon>
    </lineage>
</organism>
<feature type="transmembrane region" description="Helical" evidence="1">
    <location>
        <begin position="350"/>
        <end position="371"/>
    </location>
</feature>